<dbReference type="InterPro" id="IPR001296">
    <property type="entry name" value="Glyco_trans_1"/>
</dbReference>
<keyword evidence="5" id="KW-1185">Reference proteome</keyword>
<dbReference type="PANTHER" id="PTHR46401">
    <property type="entry name" value="GLYCOSYLTRANSFERASE WBBK-RELATED"/>
    <property type="match status" value="1"/>
</dbReference>
<evidence type="ECO:0000313" key="5">
    <source>
        <dbReference type="Proteomes" id="UP001156903"/>
    </source>
</evidence>
<feature type="domain" description="Glycosyl transferase family 1" evidence="2">
    <location>
        <begin position="188"/>
        <end position="361"/>
    </location>
</feature>
<evidence type="ECO:0000259" key="3">
    <source>
        <dbReference type="Pfam" id="PF12000"/>
    </source>
</evidence>
<dbReference type="GO" id="GO:0016740">
    <property type="term" value="F:transferase activity"/>
    <property type="evidence" value="ECO:0007669"/>
    <property type="project" value="UniProtKB-KW"/>
</dbReference>
<reference evidence="5" key="1">
    <citation type="journal article" date="2019" name="Int. J. Syst. Evol. Microbiol.">
        <title>The Global Catalogue of Microorganisms (GCM) 10K type strain sequencing project: providing services to taxonomists for standard genome sequencing and annotation.</title>
        <authorList>
            <consortium name="The Broad Institute Genomics Platform"/>
            <consortium name="The Broad Institute Genome Sequencing Center for Infectious Disease"/>
            <person name="Wu L."/>
            <person name="Ma J."/>
        </authorList>
    </citation>
    <scope>NUCLEOTIDE SEQUENCE [LARGE SCALE GENOMIC DNA]</scope>
    <source>
        <strain evidence="5">NBRC 109341</strain>
    </source>
</reference>
<dbReference type="InterPro" id="IPR022623">
    <property type="entry name" value="Glyco_trans_4"/>
</dbReference>
<keyword evidence="1 4" id="KW-0808">Transferase</keyword>
<dbReference type="EMBL" id="BSPB01000004">
    <property type="protein sequence ID" value="GLS13347.1"/>
    <property type="molecule type" value="Genomic_DNA"/>
</dbReference>
<comment type="caution">
    <text evidence="4">The sequence shown here is derived from an EMBL/GenBank/DDBJ whole genome shotgun (WGS) entry which is preliminary data.</text>
</comment>
<evidence type="ECO:0000256" key="1">
    <source>
        <dbReference type="ARBA" id="ARBA00022679"/>
    </source>
</evidence>
<accession>A0ABQ6C559</accession>
<dbReference type="Gene3D" id="3.40.50.2000">
    <property type="entry name" value="Glycogen Phosphorylase B"/>
    <property type="match status" value="2"/>
</dbReference>
<protein>
    <submittedName>
        <fullName evidence="4">Glycosyl transferase</fullName>
    </submittedName>
</protein>
<dbReference type="PANTHER" id="PTHR46401:SF2">
    <property type="entry name" value="GLYCOSYLTRANSFERASE WBBK-RELATED"/>
    <property type="match status" value="1"/>
</dbReference>
<dbReference type="SUPFAM" id="SSF53756">
    <property type="entry name" value="UDP-Glycosyltransferase/glycogen phosphorylase"/>
    <property type="match status" value="1"/>
</dbReference>
<evidence type="ECO:0000259" key="2">
    <source>
        <dbReference type="Pfam" id="PF00534"/>
    </source>
</evidence>
<organism evidence="4 5">
    <name type="scientific">Hydrogenophaga electricum</name>
    <dbReference type="NCBI Taxonomy" id="1230953"/>
    <lineage>
        <taxon>Bacteria</taxon>
        <taxon>Pseudomonadati</taxon>
        <taxon>Pseudomonadota</taxon>
        <taxon>Betaproteobacteria</taxon>
        <taxon>Burkholderiales</taxon>
        <taxon>Comamonadaceae</taxon>
        <taxon>Hydrogenophaga</taxon>
    </lineage>
</organism>
<proteinExistence type="predicted"/>
<sequence length="391" mass="44083">MVALGILGQPAVRNWNGVRVLSYQPRRSNTAGLHPWLVDMETKLIRGEACWQAMRSLQAQGFRPDLVMAHPGWGEPLFAKQVWPGSPLAIYAEFFYQAEGADMGFDPEFAPPDAQAERCRLQMKNLNHLAHLEQASAAISPTHWQASTFPAYWRDRIEVCHDGIDTDAIRPDLQACFPLPAGQVLTRDDEVVTYVARHLEPYRGFHVFMRLLPELLRARPHAHIVIVGDDGKGYGADAGAGQSWRQRLTQEIDSQMPVGGWRRVHFISRLPRDAFTRLLQITRLHCYLTYPFVLSWSLLEAMSAGACILASDTAPVREVIQNGQQGILVDFFDRHAWLAQAVALLEQPETRQALSASARQRAVAHYDLRTVSLSRQLAWVSRHCADSHQWG</sequence>
<dbReference type="Pfam" id="PF12000">
    <property type="entry name" value="Glyco_trans_4_3"/>
    <property type="match status" value="1"/>
</dbReference>
<feature type="domain" description="Glycosyl transferase family 4" evidence="3">
    <location>
        <begin position="7"/>
        <end position="168"/>
    </location>
</feature>
<dbReference type="Pfam" id="PF00534">
    <property type="entry name" value="Glycos_transf_1"/>
    <property type="match status" value="1"/>
</dbReference>
<name>A0ABQ6C559_9BURK</name>
<evidence type="ECO:0000313" key="4">
    <source>
        <dbReference type="EMBL" id="GLS13347.1"/>
    </source>
</evidence>
<dbReference type="Proteomes" id="UP001156903">
    <property type="component" value="Unassembled WGS sequence"/>
</dbReference>
<gene>
    <name evidence="4" type="ORF">GCM10007935_07760</name>
</gene>